<comment type="similarity">
    <text evidence="2">Belongs to the TlyA family.</text>
</comment>
<dbReference type="InterPro" id="IPR036986">
    <property type="entry name" value="S4_RNA-bd_sf"/>
</dbReference>
<dbReference type="STRING" id="1123380.SAMN02745199_1341"/>
<accession>A0A1M5TJ34</accession>
<sequence>MGIKKKRLDVLLVEKGLVESREKAKRLIMAGNVIVNNERVDKPGKMFDENIDIRVKEKEKYVSRGGYKIEGAWKSFKFEIKDKVACDIGASTGGFTDFLLQNGVKKVYCVDVGYGQLHWKIRNNPKVIVLERTNARELDLEERVDLVVCDVSFISLKKIFPTIKRILKSEGKAIVLVKPQFEAGKNKVGKGGIVRSKEIHKEVLYDIIKNALNNGLCPEKLDFSKIKGTDGNIEFFLELANKNCDCMISFKKISTIVNKAWEELS</sequence>
<dbReference type="Pfam" id="PF01479">
    <property type="entry name" value="S4"/>
    <property type="match status" value="1"/>
</dbReference>
<dbReference type="EMBL" id="FQXN01000005">
    <property type="protein sequence ID" value="SHH50714.1"/>
    <property type="molecule type" value="Genomic_DNA"/>
</dbReference>
<reference evidence="6" key="1">
    <citation type="submission" date="2016-11" db="EMBL/GenBank/DDBJ databases">
        <authorList>
            <person name="Varghese N."/>
            <person name="Submissions S."/>
        </authorList>
    </citation>
    <scope>NUCLEOTIDE SEQUENCE [LARGE SCALE GENOMIC DNA]</scope>
    <source>
        <strain evidence="6">DSM 15807</strain>
    </source>
</reference>
<dbReference type="NCBIfam" id="TIGR00478">
    <property type="entry name" value="tly"/>
    <property type="match status" value="1"/>
</dbReference>
<organism evidence="5 6">
    <name type="scientific">Thermosipho atlanticus DSM 15807</name>
    <dbReference type="NCBI Taxonomy" id="1123380"/>
    <lineage>
        <taxon>Bacteria</taxon>
        <taxon>Thermotogati</taxon>
        <taxon>Thermotogota</taxon>
        <taxon>Thermotogae</taxon>
        <taxon>Thermotogales</taxon>
        <taxon>Fervidobacteriaceae</taxon>
        <taxon>Thermosipho</taxon>
    </lineage>
</organism>
<keyword evidence="5" id="KW-0489">Methyltransferase</keyword>
<dbReference type="Pfam" id="PF01728">
    <property type="entry name" value="FtsJ"/>
    <property type="match status" value="1"/>
</dbReference>
<evidence type="ECO:0000313" key="5">
    <source>
        <dbReference type="EMBL" id="SHH50714.1"/>
    </source>
</evidence>
<feature type="domain" description="RNA-binding S4" evidence="4">
    <location>
        <begin position="6"/>
        <end position="70"/>
    </location>
</feature>
<dbReference type="InterPro" id="IPR004538">
    <property type="entry name" value="Hemolysin_A/TlyA"/>
</dbReference>
<dbReference type="PIRSF" id="PIRSF005578">
    <property type="entry name" value="TlyA"/>
    <property type="match status" value="1"/>
</dbReference>
<evidence type="ECO:0000256" key="1">
    <source>
        <dbReference type="ARBA" id="ARBA00022884"/>
    </source>
</evidence>
<dbReference type="RefSeq" id="WP_073073433.1">
    <property type="nucleotide sequence ID" value="NZ_FQXN01000005.1"/>
</dbReference>
<dbReference type="GO" id="GO:0008168">
    <property type="term" value="F:methyltransferase activity"/>
    <property type="evidence" value="ECO:0007669"/>
    <property type="project" value="UniProtKB-KW"/>
</dbReference>
<evidence type="ECO:0000259" key="4">
    <source>
        <dbReference type="SMART" id="SM00363"/>
    </source>
</evidence>
<dbReference type="SUPFAM" id="SSF55174">
    <property type="entry name" value="Alpha-L RNA-binding motif"/>
    <property type="match status" value="1"/>
</dbReference>
<evidence type="ECO:0000313" key="6">
    <source>
        <dbReference type="Proteomes" id="UP000242592"/>
    </source>
</evidence>
<dbReference type="GO" id="GO:0003723">
    <property type="term" value="F:RNA binding"/>
    <property type="evidence" value="ECO:0007669"/>
    <property type="project" value="UniProtKB-KW"/>
</dbReference>
<dbReference type="InterPro" id="IPR002942">
    <property type="entry name" value="S4_RNA-bd"/>
</dbReference>
<dbReference type="SUPFAM" id="SSF53335">
    <property type="entry name" value="S-adenosyl-L-methionine-dependent methyltransferases"/>
    <property type="match status" value="1"/>
</dbReference>
<keyword evidence="6" id="KW-1185">Reference proteome</keyword>
<name>A0A1M5TJ34_9BACT</name>
<keyword evidence="1 3" id="KW-0694">RNA-binding</keyword>
<proteinExistence type="inferred from homology"/>
<evidence type="ECO:0000256" key="2">
    <source>
        <dbReference type="ARBA" id="ARBA00029460"/>
    </source>
</evidence>
<dbReference type="Gene3D" id="3.10.290.10">
    <property type="entry name" value="RNA-binding S4 domain"/>
    <property type="match status" value="1"/>
</dbReference>
<gene>
    <name evidence="5" type="ORF">SAMN02745199_1341</name>
</gene>
<dbReference type="SMART" id="SM00363">
    <property type="entry name" value="S4"/>
    <property type="match status" value="1"/>
</dbReference>
<dbReference type="GO" id="GO:0032259">
    <property type="term" value="P:methylation"/>
    <property type="evidence" value="ECO:0007669"/>
    <property type="project" value="UniProtKB-KW"/>
</dbReference>
<dbReference type="AlphaFoldDB" id="A0A1M5TJ34"/>
<dbReference type="Proteomes" id="UP000242592">
    <property type="component" value="Unassembled WGS sequence"/>
</dbReference>
<evidence type="ECO:0000256" key="3">
    <source>
        <dbReference type="PROSITE-ProRule" id="PRU00182"/>
    </source>
</evidence>
<protein>
    <submittedName>
        <fullName evidence="5">23S rRNA (Cytidine1920-2'-O)/16S rRNA (Cytidine1409-2'-O)-methyltransferase</fullName>
    </submittedName>
</protein>
<dbReference type="PANTHER" id="PTHR32319">
    <property type="entry name" value="BACTERIAL HEMOLYSIN-LIKE PROTEIN"/>
    <property type="match status" value="1"/>
</dbReference>
<dbReference type="PROSITE" id="PS50889">
    <property type="entry name" value="S4"/>
    <property type="match status" value="1"/>
</dbReference>
<dbReference type="Gene3D" id="3.40.50.150">
    <property type="entry name" value="Vaccinia Virus protein VP39"/>
    <property type="match status" value="1"/>
</dbReference>
<dbReference type="InterPro" id="IPR047048">
    <property type="entry name" value="TlyA"/>
</dbReference>
<dbReference type="CDD" id="cd02440">
    <property type="entry name" value="AdoMet_MTases"/>
    <property type="match status" value="1"/>
</dbReference>
<dbReference type="InterPro" id="IPR029063">
    <property type="entry name" value="SAM-dependent_MTases_sf"/>
</dbReference>
<dbReference type="CDD" id="cd00165">
    <property type="entry name" value="S4"/>
    <property type="match status" value="1"/>
</dbReference>
<keyword evidence="5" id="KW-0808">Transferase</keyword>
<dbReference type="OrthoDB" id="9784736at2"/>
<dbReference type="InterPro" id="IPR002877">
    <property type="entry name" value="RNA_MeTrfase_FtsJ_dom"/>
</dbReference>
<dbReference type="PANTHER" id="PTHR32319:SF0">
    <property type="entry name" value="BACTERIAL HEMOLYSIN-LIKE PROTEIN"/>
    <property type="match status" value="1"/>
</dbReference>